<proteinExistence type="predicted"/>
<dbReference type="AlphaFoldDB" id="T0LCW6"/>
<dbReference type="HOGENOM" id="CLU_050249_0_0_1"/>
<name>T0LCW6_9MICR</name>
<accession>T0LCW6</accession>
<protein>
    <submittedName>
        <fullName evidence="1">Uncharacterized protein</fullName>
    </submittedName>
</protein>
<dbReference type="EMBL" id="KE646971">
    <property type="protein sequence ID" value="EQB62148.1"/>
    <property type="molecule type" value="Genomic_DNA"/>
</dbReference>
<dbReference type="VEuPathDB" id="MicrosporidiaDB:NAPIS_ORF00274"/>
<sequence>MYGLNYFSIFIIKDIFASNYINRNYECNNFDVDQSKSFLFAGTTTNLESQNVNQNIKNNSCCNSSNFLIDTLGNESNNFKNHKEYNNIEHFNKSLQINRAFNVKNNKRKIDDNEQIDLNTKYICLERNPYIYNTNTSYLYYHGKSSNYSISNFESNIRRLVCLKSFNYIFRIISNDLINILRIAVNFSILENEYILPIISILENIQFNEQKIIYFMNITNEILKKEVNYKTYSIDRHNLIDDILYTKYNKNHNKKRFEAKLYNKTLQIDFYMKKNTLSYDDILYVTINYLNKTTDKLIHYIFLCGFQSLFNSFSKNSISKLCFVLTFLYTYNEESRFYDVEWYVKMFKMLSLSYFNVRNSNQCYKILNQEYEMDSKKTFYVYMAINLENNKFKIKNFKDVHNNKQHLRFVNYLIEQVNKIKCKLFGIRFLD</sequence>
<keyword evidence="2" id="KW-1185">Reference proteome</keyword>
<gene>
    <name evidence="1" type="ORF">NAPIS_ORF00274</name>
</gene>
<dbReference type="Proteomes" id="UP000053780">
    <property type="component" value="Unassembled WGS sequence"/>
</dbReference>
<organism evidence="1 2">
    <name type="scientific">Vairimorpha apis BRL 01</name>
    <dbReference type="NCBI Taxonomy" id="1037528"/>
    <lineage>
        <taxon>Eukaryota</taxon>
        <taxon>Fungi</taxon>
        <taxon>Fungi incertae sedis</taxon>
        <taxon>Microsporidia</taxon>
        <taxon>Nosematidae</taxon>
        <taxon>Vairimorpha</taxon>
    </lineage>
</organism>
<evidence type="ECO:0000313" key="2">
    <source>
        <dbReference type="Proteomes" id="UP000053780"/>
    </source>
</evidence>
<reference evidence="1 2" key="1">
    <citation type="journal article" date="2013" name="BMC Genomics">
        <title>Genome sequencing and comparative genomics of honey bee microsporidia, Nosema apis reveal novel insights into host-parasite interactions.</title>
        <authorList>
            <person name="Chen Yp."/>
            <person name="Pettis J.S."/>
            <person name="Zhao Y."/>
            <person name="Liu X."/>
            <person name="Tallon L.J."/>
            <person name="Sadzewicz L.D."/>
            <person name="Li R."/>
            <person name="Zheng H."/>
            <person name="Huang S."/>
            <person name="Zhang X."/>
            <person name="Hamilton M.C."/>
            <person name="Pernal S.F."/>
            <person name="Melathopoulos A.P."/>
            <person name="Yan X."/>
            <person name="Evans J.D."/>
        </authorList>
    </citation>
    <scope>NUCLEOTIDE SEQUENCE [LARGE SCALE GENOMIC DNA]</scope>
    <source>
        <strain evidence="1 2">BRL 01</strain>
    </source>
</reference>
<evidence type="ECO:0000313" key="1">
    <source>
        <dbReference type="EMBL" id="EQB62148.1"/>
    </source>
</evidence>